<dbReference type="EMBL" id="JARRAG010000002">
    <property type="protein sequence ID" value="MDG3005954.1"/>
    <property type="molecule type" value="Genomic_DNA"/>
</dbReference>
<evidence type="ECO:0000313" key="2">
    <source>
        <dbReference type="EMBL" id="MDG3005954.1"/>
    </source>
</evidence>
<sequence>MIAKHPGVGRIPVEDGRGGPLGRSFRKRLWPTLVFTRGGQVGSRLVRPASGAIAEGFAEPEADLQLRPGTAGGRPDPMAADPIPGGGPHRPGDIPYHGRLSPLAAFLTRQP</sequence>
<comment type="caution">
    <text evidence="2">The sequence shown here is derived from an EMBL/GenBank/DDBJ whole genome shotgun (WGS) entry which is preliminary data.</text>
</comment>
<feature type="region of interest" description="Disordered" evidence="1">
    <location>
        <begin position="63"/>
        <end position="99"/>
    </location>
</feature>
<proteinExistence type="predicted"/>
<protein>
    <submittedName>
        <fullName evidence="2">Uncharacterized protein</fullName>
    </submittedName>
</protein>
<organism evidence="2 3">
    <name type="scientific">Paludisphaera mucosa</name>
    <dbReference type="NCBI Taxonomy" id="3030827"/>
    <lineage>
        <taxon>Bacteria</taxon>
        <taxon>Pseudomonadati</taxon>
        <taxon>Planctomycetota</taxon>
        <taxon>Planctomycetia</taxon>
        <taxon>Isosphaerales</taxon>
        <taxon>Isosphaeraceae</taxon>
        <taxon>Paludisphaera</taxon>
    </lineage>
</organism>
<evidence type="ECO:0000256" key="1">
    <source>
        <dbReference type="SAM" id="MobiDB-lite"/>
    </source>
</evidence>
<accession>A0ABT6FEI6</accession>
<keyword evidence="3" id="KW-1185">Reference proteome</keyword>
<reference evidence="2 3" key="1">
    <citation type="submission" date="2023-03" db="EMBL/GenBank/DDBJ databases">
        <title>Paludisphaera mucosa sp. nov. a novel planctomycete from northern fen.</title>
        <authorList>
            <person name="Ivanova A."/>
        </authorList>
    </citation>
    <scope>NUCLEOTIDE SEQUENCE [LARGE SCALE GENOMIC DNA]</scope>
    <source>
        <strain evidence="2 3">Pla2</strain>
    </source>
</reference>
<name>A0ABT6FEI6_9BACT</name>
<feature type="region of interest" description="Disordered" evidence="1">
    <location>
        <begin position="1"/>
        <end position="22"/>
    </location>
</feature>
<dbReference type="RefSeq" id="WP_277862267.1">
    <property type="nucleotide sequence ID" value="NZ_JARRAG010000002.1"/>
</dbReference>
<dbReference type="Proteomes" id="UP001216907">
    <property type="component" value="Unassembled WGS sequence"/>
</dbReference>
<evidence type="ECO:0000313" key="3">
    <source>
        <dbReference type="Proteomes" id="UP001216907"/>
    </source>
</evidence>
<gene>
    <name evidence="2" type="ORF">PZE19_19415</name>
</gene>